<organism evidence="2 3">
    <name type="scientific">Shewanella electrodiphila</name>
    <dbReference type="NCBI Taxonomy" id="934143"/>
    <lineage>
        <taxon>Bacteria</taxon>
        <taxon>Pseudomonadati</taxon>
        <taxon>Pseudomonadota</taxon>
        <taxon>Gammaproteobacteria</taxon>
        <taxon>Alteromonadales</taxon>
        <taxon>Shewanellaceae</taxon>
        <taxon>Shewanella</taxon>
    </lineage>
</organism>
<dbReference type="Gene3D" id="2.40.50.870">
    <property type="entry name" value="Protein of unknown function (DUF3299)"/>
    <property type="match status" value="1"/>
</dbReference>
<accession>A0ABT0KRP0</accession>
<evidence type="ECO:0000313" key="3">
    <source>
        <dbReference type="Proteomes" id="UP001202134"/>
    </source>
</evidence>
<comment type="caution">
    <text evidence="2">The sequence shown here is derived from an EMBL/GenBank/DDBJ whole genome shotgun (WGS) entry which is preliminary data.</text>
</comment>
<protein>
    <submittedName>
        <fullName evidence="2">DUF3299 domain-containing protein</fullName>
    </submittedName>
</protein>
<reference evidence="2 3" key="1">
    <citation type="submission" date="2022-01" db="EMBL/GenBank/DDBJ databases">
        <title>Whole genome-based taxonomy of the Shewanellaceae.</title>
        <authorList>
            <person name="Martin-Rodriguez A.J."/>
        </authorList>
    </citation>
    <scope>NUCLEOTIDE SEQUENCE [LARGE SCALE GENOMIC DNA]</scope>
    <source>
        <strain evidence="2 3">DSM 24955</strain>
    </source>
</reference>
<feature type="chain" id="PRO_5045326293" evidence="1">
    <location>
        <begin position="19"/>
        <end position="155"/>
    </location>
</feature>
<feature type="signal peptide" evidence="1">
    <location>
        <begin position="1"/>
        <end position="18"/>
    </location>
</feature>
<proteinExistence type="predicted"/>
<name>A0ABT0KRP0_9GAMM</name>
<dbReference type="EMBL" id="JAKIKU010000007">
    <property type="protein sequence ID" value="MCL1046525.1"/>
    <property type="molecule type" value="Genomic_DNA"/>
</dbReference>
<evidence type="ECO:0000256" key="1">
    <source>
        <dbReference type="SAM" id="SignalP"/>
    </source>
</evidence>
<keyword evidence="1" id="KW-0732">Signal</keyword>
<dbReference type="InterPro" id="IPR021727">
    <property type="entry name" value="DUF3299"/>
</dbReference>
<keyword evidence="3" id="KW-1185">Reference proteome</keyword>
<gene>
    <name evidence="2" type="ORF">L2737_14515</name>
</gene>
<sequence>MKKSLILFIAVLFSSQLAADEAMSILWQQLAPGPSDLPVATNVNQDLDGKTIIIPGFIVPLDGLDVSRSKNFLLTPQQGACFHKPPAPANQLIHVVFDEPIAIPDAHHPMYIAGTLSIKSAQSGFAKTGYALKGIEAIEYPISVAKTSAAHSHQH</sequence>
<evidence type="ECO:0000313" key="2">
    <source>
        <dbReference type="EMBL" id="MCL1046525.1"/>
    </source>
</evidence>
<dbReference type="Proteomes" id="UP001202134">
    <property type="component" value="Unassembled WGS sequence"/>
</dbReference>
<dbReference type="Pfam" id="PF11736">
    <property type="entry name" value="DUF3299"/>
    <property type="match status" value="1"/>
</dbReference>
<dbReference type="RefSeq" id="WP_248956171.1">
    <property type="nucleotide sequence ID" value="NZ_JAKIKU010000007.1"/>
</dbReference>